<protein>
    <recommendedName>
        <fullName evidence="6">FAD-binding domain-containing protein</fullName>
    </recommendedName>
</protein>
<dbReference type="OrthoDB" id="655030at2759"/>
<dbReference type="AlphaFoldDB" id="A0A9P9WN19"/>
<keyword evidence="4" id="KW-0560">Oxidoreductase</keyword>
<comment type="pathway">
    <text evidence="1">Secondary metabolite biosynthesis.</text>
</comment>
<dbReference type="EMBL" id="JAFIMR010000013">
    <property type="protein sequence ID" value="KAI1871112.1"/>
    <property type="molecule type" value="Genomic_DNA"/>
</dbReference>
<keyword evidence="2" id="KW-0285">Flavoprotein</keyword>
<comment type="caution">
    <text evidence="7">The sequence shown here is derived from an EMBL/GenBank/DDBJ whole genome shotgun (WGS) entry which is preliminary data.</text>
</comment>
<dbReference type="PANTHER" id="PTHR46972">
    <property type="entry name" value="MONOOXYGENASE ASQM-RELATED"/>
    <property type="match status" value="1"/>
</dbReference>
<keyword evidence="5" id="KW-0503">Monooxygenase</keyword>
<keyword evidence="3" id="KW-0274">FAD</keyword>
<evidence type="ECO:0000256" key="4">
    <source>
        <dbReference type="ARBA" id="ARBA00023002"/>
    </source>
</evidence>
<evidence type="ECO:0000313" key="8">
    <source>
        <dbReference type="Proteomes" id="UP000829685"/>
    </source>
</evidence>
<name>A0A9P9WN19_9PEZI</name>
<dbReference type="InterPro" id="IPR002938">
    <property type="entry name" value="FAD-bd"/>
</dbReference>
<sequence>MEPSSSHFLSGKSIIIAGAGMAGLSFVAALHKHWDSRLPPPRVSIYERDTEEVSVGREGYSLSINGIDKDGGLYTLMQLGLLDRTLAHAIIGMEGTGCFKVWTEDWKELISIRQKPVKGLPTSTIRIARKNLRRILVDTVSEVTQIEWGESCVSATRLEDNRVRVQIVDSVTGETHDEECDLLIAADGSSSKIRAALRPDDKLQYAGAVQMGGLARFDGPLPPPVDLNWGGVLTKSGSFVFFSPVSKSEIVWALSVREKQPRGPFNNKDLTQVQGMLSEAAELGKTLGPPFPLILEKTVPDTTLLLPARDKMPFRHRDVQSSGPVVFIGDSNHAVSPFAGNGANLALRDGWDLAEQLCRSASLVDAMGKYDALSEPRALATLKSSHQRIDMGHNTGLKYWAYRSFMTFGGYMLWITGRS</sequence>
<accession>A0A9P9WN19</accession>
<dbReference type="GO" id="GO:0004497">
    <property type="term" value="F:monooxygenase activity"/>
    <property type="evidence" value="ECO:0007669"/>
    <property type="project" value="UniProtKB-KW"/>
</dbReference>
<evidence type="ECO:0000256" key="2">
    <source>
        <dbReference type="ARBA" id="ARBA00022630"/>
    </source>
</evidence>
<keyword evidence="8" id="KW-1185">Reference proteome</keyword>
<dbReference type="GO" id="GO:0071949">
    <property type="term" value="F:FAD binding"/>
    <property type="evidence" value="ECO:0007669"/>
    <property type="project" value="InterPro"/>
</dbReference>
<dbReference type="PANTHER" id="PTHR46972:SF1">
    <property type="entry name" value="FAD DEPENDENT OXIDOREDUCTASE DOMAIN-CONTAINING PROTEIN"/>
    <property type="match status" value="1"/>
</dbReference>
<feature type="domain" description="FAD-binding" evidence="6">
    <location>
        <begin position="15"/>
        <end position="200"/>
    </location>
</feature>
<evidence type="ECO:0000313" key="7">
    <source>
        <dbReference type="EMBL" id="KAI1871112.1"/>
    </source>
</evidence>
<proteinExistence type="predicted"/>
<dbReference type="SUPFAM" id="SSF51905">
    <property type="entry name" value="FAD/NAD(P)-binding domain"/>
    <property type="match status" value="1"/>
</dbReference>
<evidence type="ECO:0000259" key="6">
    <source>
        <dbReference type="Pfam" id="PF01494"/>
    </source>
</evidence>
<evidence type="ECO:0000256" key="5">
    <source>
        <dbReference type="ARBA" id="ARBA00023033"/>
    </source>
</evidence>
<evidence type="ECO:0000256" key="1">
    <source>
        <dbReference type="ARBA" id="ARBA00005179"/>
    </source>
</evidence>
<gene>
    <name evidence="7" type="ORF">JX265_006152</name>
</gene>
<feature type="domain" description="FAD-binding" evidence="6">
    <location>
        <begin position="321"/>
        <end position="358"/>
    </location>
</feature>
<evidence type="ECO:0000256" key="3">
    <source>
        <dbReference type="ARBA" id="ARBA00022827"/>
    </source>
</evidence>
<reference evidence="7" key="1">
    <citation type="submission" date="2021-03" db="EMBL/GenBank/DDBJ databases">
        <title>Revisited historic fungal species revealed as producer of novel bioactive compounds through whole genome sequencing and comparative genomics.</title>
        <authorList>
            <person name="Vignolle G.A."/>
            <person name="Hochenegger N."/>
            <person name="Mach R.L."/>
            <person name="Mach-Aigner A.R."/>
            <person name="Javad Rahimi M."/>
            <person name="Salim K.A."/>
            <person name="Chan C.M."/>
            <person name="Lim L.B.L."/>
            <person name="Cai F."/>
            <person name="Druzhinina I.S."/>
            <person name="U'Ren J.M."/>
            <person name="Derntl C."/>
        </authorList>
    </citation>
    <scope>NUCLEOTIDE SEQUENCE</scope>
    <source>
        <strain evidence="7">TUCIM 5799</strain>
    </source>
</reference>
<dbReference type="Gene3D" id="3.50.50.60">
    <property type="entry name" value="FAD/NAD(P)-binding domain"/>
    <property type="match status" value="1"/>
</dbReference>
<dbReference type="InterPro" id="IPR036188">
    <property type="entry name" value="FAD/NAD-bd_sf"/>
</dbReference>
<dbReference type="PRINTS" id="PR00420">
    <property type="entry name" value="RNGMNOXGNASE"/>
</dbReference>
<organism evidence="7 8">
    <name type="scientific">Neoarthrinium moseri</name>
    <dbReference type="NCBI Taxonomy" id="1658444"/>
    <lineage>
        <taxon>Eukaryota</taxon>
        <taxon>Fungi</taxon>
        <taxon>Dikarya</taxon>
        <taxon>Ascomycota</taxon>
        <taxon>Pezizomycotina</taxon>
        <taxon>Sordariomycetes</taxon>
        <taxon>Xylariomycetidae</taxon>
        <taxon>Amphisphaeriales</taxon>
        <taxon>Apiosporaceae</taxon>
        <taxon>Neoarthrinium</taxon>
    </lineage>
</organism>
<dbReference type="Pfam" id="PF01494">
    <property type="entry name" value="FAD_binding_3"/>
    <property type="match status" value="2"/>
</dbReference>
<dbReference type="Proteomes" id="UP000829685">
    <property type="component" value="Unassembled WGS sequence"/>
</dbReference>